<dbReference type="Pfam" id="PF25613">
    <property type="entry name" value="DUF7941"/>
    <property type="match status" value="1"/>
</dbReference>
<dbReference type="Proteomes" id="UP000201594">
    <property type="component" value="Segment"/>
</dbReference>
<evidence type="ECO:0008006" key="3">
    <source>
        <dbReference type="Google" id="ProtNLM"/>
    </source>
</evidence>
<gene>
    <name evidence="1" type="ORF">EARLPHILLIPIV_144</name>
</gene>
<dbReference type="EMBL" id="KX397367">
    <property type="protein sequence ID" value="ANZ48993.1"/>
    <property type="molecule type" value="Genomic_DNA"/>
</dbReference>
<reference evidence="2" key="1">
    <citation type="submission" date="2016-06" db="EMBL/GenBank/DDBJ databases">
        <authorList>
            <person name="Berg J.A."/>
            <person name="Buchanan A.L."/>
            <person name="Choi M.C."/>
            <person name="Sharma R."/>
            <person name="Tatlow P."/>
            <person name="Allen R.C."/>
            <person name="Bloomfield T.J."/>
            <person name="Buhler B."/>
            <person name="Bybee R.N."/>
            <person name="Duncan S."/>
            <person name="Fuhriman D.A."/>
            <person name="Harris N."/>
            <person name="Hilton J.A."/>
            <person name="Hurst E."/>
            <person name="James B.D."/>
            <person name="Knabe B.K."/>
            <person name="Pollock S.V."/>
            <person name="Ririe D.B."/>
            <person name="Rogers S.L."/>
            <person name="Stephenson M.B."/>
            <person name="Thompson S.E."/>
            <person name="Usher B.K."/>
            <person name="Ward A.T."/>
            <person name="Webb C.J."/>
            <person name="Wells M.J."/>
            <person name="Wright C.K."/>
            <person name="Breakwell D.P."/>
            <person name="Hope S."/>
            <person name="Grose J.H."/>
        </authorList>
    </citation>
    <scope>NUCLEOTIDE SEQUENCE [LARGE SCALE GENOMIC DNA]</scope>
</reference>
<evidence type="ECO:0000313" key="2">
    <source>
        <dbReference type="Proteomes" id="UP000201594"/>
    </source>
</evidence>
<dbReference type="KEGG" id="vg:29061747"/>
<protein>
    <recommendedName>
        <fullName evidence="3">Virion structural protein</fullName>
    </recommendedName>
</protein>
<name>A0A1B2ICI7_9CAUD</name>
<dbReference type="InterPro" id="IPR057701">
    <property type="entry name" value="DUF7941"/>
</dbReference>
<evidence type="ECO:0000313" key="1">
    <source>
        <dbReference type="EMBL" id="ANZ48993.1"/>
    </source>
</evidence>
<proteinExistence type="predicted"/>
<organism evidence="1 2">
    <name type="scientific">Erwinia phage vB_EamM_EarlPhillipIV</name>
    <dbReference type="NCBI Taxonomy" id="1883372"/>
    <lineage>
        <taxon>Viruses</taxon>
        <taxon>Duplodnaviria</taxon>
        <taxon>Heunggongvirae</taxon>
        <taxon>Uroviricota</taxon>
        <taxon>Caudoviricetes</taxon>
        <taxon>Chimalliviridae</taxon>
        <taxon>Derbicusvirus</taxon>
        <taxon>Derbicusvirus derbicus</taxon>
    </lineage>
</organism>
<accession>A0A1B2ICI7</accession>
<dbReference type="GeneID" id="29061747"/>
<dbReference type="OrthoDB" id="7697at10239"/>
<dbReference type="RefSeq" id="YP_009278456.1">
    <property type="nucleotide sequence ID" value="NC_031007.1"/>
</dbReference>
<sequence>MLSYKKPSNELVYDLINLANPDLPVPVSAANVIIEKITDVAVNAASNQRNTSARLRGVQGAGYTDSVTLYYDRINLATIIPVYNQSKAGFTTFTATNVHGALAAIEEAFGVNFGTMDVVNTGLAGANSPDYSSQFTLSAQPNSPAYRGSQGVRYYRGKPVLDTSITKDVLSALTHPIDETLNKKCVDLLTYGIDFTAYKNLLNVTAAGLPNWAGLRTVLDQLGIPQYAGPLNSNTVQDVATSTMPTANKNFDRVVVQTGIDDVGVKGVAYYHYNS</sequence>